<dbReference type="SUPFAM" id="SSF50939">
    <property type="entry name" value="Sialidases"/>
    <property type="match status" value="1"/>
</dbReference>
<proteinExistence type="predicted"/>
<dbReference type="InterPro" id="IPR036278">
    <property type="entry name" value="Sialidase_sf"/>
</dbReference>
<dbReference type="CDD" id="cd15482">
    <property type="entry name" value="Sialidase_non-viral"/>
    <property type="match status" value="1"/>
</dbReference>
<evidence type="ECO:0000259" key="3">
    <source>
        <dbReference type="Pfam" id="PF24067"/>
    </source>
</evidence>
<evidence type="ECO:0000256" key="2">
    <source>
        <dbReference type="SAM" id="SignalP"/>
    </source>
</evidence>
<evidence type="ECO:0000256" key="1">
    <source>
        <dbReference type="SAM" id="MobiDB-lite"/>
    </source>
</evidence>
<dbReference type="EMBL" id="JAKJXP020000018">
    <property type="protein sequence ID" value="KAK7754715.1"/>
    <property type="molecule type" value="Genomic_DNA"/>
</dbReference>
<dbReference type="Proteomes" id="UP001320420">
    <property type="component" value="Unassembled WGS sequence"/>
</dbReference>
<sequence length="487" mass="53126">MNLRLSLAILGASVLYEYGAQASSSSSSRPPPAPLDSYWQVSPPLNYSDPLYAGWPQLAVDREVLVHRGTDVARTYAHHPALHYDGQHGRLYLQYSSAPIDEDATGQESWLSTSTDGGRTWSAGVSILPTALLPNQTGVGPANYTYWCDRRVYQRALHPSAWVPVPVVGGDDDDTTLYAVSQTTIRYCWGEGDQGTKAAGRVARAIDRRDGRPVGDPCWASRNEWTDAVGFPETVYGTRYGMRPCRHARQIEAYLSEPATVPAWESWLYATALYAADDAHDVQEPTNAVWFPSNDSDSSTHSRSNDGGGGGGGGGYWERFWRDISGSDIASHAVWVERTAERGGDDWYPKVKAQHGNQIFRTNIPDAGSKQHFGRLLRPGGRSGGDRFLIHNPRNNSEKLRQPLTIATSRGSGGADDGDGGGGWSPYRGIGVLRTGANTTIAPDTRGLKRLMFSYPTAVVVGGKLVVAYSENKENIWVSIVDIKNLP</sequence>
<name>A0AAN9YUS8_9PEZI</name>
<dbReference type="AlphaFoldDB" id="A0AAN9YUS8"/>
<reference evidence="4 5" key="1">
    <citation type="submission" date="2024-02" db="EMBL/GenBank/DDBJ databases">
        <title>De novo assembly and annotation of 12 fungi associated with fruit tree decline syndrome in Ontario, Canada.</title>
        <authorList>
            <person name="Sulman M."/>
            <person name="Ellouze W."/>
            <person name="Ilyukhin E."/>
        </authorList>
    </citation>
    <scope>NUCLEOTIDE SEQUENCE [LARGE SCALE GENOMIC DNA]</scope>
    <source>
        <strain evidence="4 5">M11/M66-122</strain>
    </source>
</reference>
<comment type="caution">
    <text evidence="4">The sequence shown here is derived from an EMBL/GenBank/DDBJ whole genome shotgun (WGS) entry which is preliminary data.</text>
</comment>
<organism evidence="4 5">
    <name type="scientific">Diatrype stigma</name>
    <dbReference type="NCBI Taxonomy" id="117547"/>
    <lineage>
        <taxon>Eukaryota</taxon>
        <taxon>Fungi</taxon>
        <taxon>Dikarya</taxon>
        <taxon>Ascomycota</taxon>
        <taxon>Pezizomycotina</taxon>
        <taxon>Sordariomycetes</taxon>
        <taxon>Xylariomycetidae</taxon>
        <taxon>Xylariales</taxon>
        <taxon>Diatrypaceae</taxon>
        <taxon>Diatrype</taxon>
    </lineage>
</organism>
<feature type="region of interest" description="Disordered" evidence="1">
    <location>
        <begin position="287"/>
        <end position="312"/>
    </location>
</feature>
<accession>A0AAN9YUS8</accession>
<feature type="domain" description="BT-1020-like N-terminal beta-propeller" evidence="3">
    <location>
        <begin position="70"/>
        <end position="137"/>
    </location>
</feature>
<feature type="signal peptide" evidence="2">
    <location>
        <begin position="1"/>
        <end position="22"/>
    </location>
</feature>
<feature type="chain" id="PRO_5042878455" description="BT-1020-like N-terminal beta-propeller domain-containing protein" evidence="2">
    <location>
        <begin position="23"/>
        <end position="487"/>
    </location>
</feature>
<dbReference type="Pfam" id="PF24067">
    <property type="entry name" value="Beta-prop_BT_1020"/>
    <property type="match status" value="1"/>
</dbReference>
<keyword evidence="5" id="KW-1185">Reference proteome</keyword>
<gene>
    <name evidence="4" type="ORF">SLS62_003273</name>
</gene>
<protein>
    <recommendedName>
        <fullName evidence="3">BT-1020-like N-terminal beta-propeller domain-containing protein</fullName>
    </recommendedName>
</protein>
<dbReference type="InterPro" id="IPR056425">
    <property type="entry name" value="Beta-prop_BT_1020"/>
</dbReference>
<evidence type="ECO:0000313" key="5">
    <source>
        <dbReference type="Proteomes" id="UP001320420"/>
    </source>
</evidence>
<evidence type="ECO:0000313" key="4">
    <source>
        <dbReference type="EMBL" id="KAK7754715.1"/>
    </source>
</evidence>
<keyword evidence="2" id="KW-0732">Signal</keyword>